<comment type="function">
    <text evidence="2">One of several proteins that assist in the late maturation steps of the functional core of the 30S ribosomal subunit. Associates with free 30S ribosomal subunits (but not with 30S subunits that are part of 70S ribosomes or polysomes). Required for efficient processing of 16S rRNA. May interact with the 5'-terminal helix region of 16S rRNA.</text>
</comment>
<dbReference type="RefSeq" id="WP_246039147.1">
    <property type="nucleotide sequence ID" value="NZ_BIFT01000001.1"/>
</dbReference>
<dbReference type="PROSITE" id="PS01319">
    <property type="entry name" value="RBFA"/>
    <property type="match status" value="1"/>
</dbReference>
<dbReference type="PANTHER" id="PTHR33515">
    <property type="entry name" value="RIBOSOME-BINDING FACTOR A, CHLOROPLASTIC-RELATED"/>
    <property type="match status" value="1"/>
</dbReference>
<comment type="subunit">
    <text evidence="2">Monomer. Binds 30S ribosomal subunits, but not 50S ribosomal subunits or 70S ribosomes.</text>
</comment>
<comment type="subcellular location">
    <subcellularLocation>
        <location evidence="2">Cytoplasm</location>
    </subcellularLocation>
</comment>
<dbReference type="InterPro" id="IPR000238">
    <property type="entry name" value="RbfA"/>
</dbReference>
<reference evidence="4" key="1">
    <citation type="submission" date="2018-12" db="EMBL/GenBank/DDBJ databases">
        <title>Tengunoibacter tsumagoiensis gen. nov., sp. nov., Dictyobacter kobayashii sp. nov., D. alpinus sp. nov., and D. joshuensis sp. nov. and description of Dictyobacteraceae fam. nov. within the order Ktedonobacterales isolated from Tengu-no-mugimeshi.</title>
        <authorList>
            <person name="Wang C.M."/>
            <person name="Zheng Y."/>
            <person name="Sakai Y."/>
            <person name="Toyoda A."/>
            <person name="Minakuchi Y."/>
            <person name="Abe K."/>
            <person name="Yokota A."/>
            <person name="Yabe S."/>
        </authorList>
    </citation>
    <scope>NUCLEOTIDE SEQUENCE [LARGE SCALE GENOMIC DNA]</scope>
    <source>
        <strain evidence="4">Uno16</strain>
    </source>
</reference>
<keyword evidence="2" id="KW-0963">Cytoplasm</keyword>
<dbReference type="PANTHER" id="PTHR33515:SF1">
    <property type="entry name" value="RIBOSOME-BINDING FACTOR A, CHLOROPLASTIC-RELATED"/>
    <property type="match status" value="1"/>
</dbReference>
<dbReference type="SUPFAM" id="SSF89919">
    <property type="entry name" value="Ribosome-binding factor A, RbfA"/>
    <property type="match status" value="1"/>
</dbReference>
<organism evidence="3 4">
    <name type="scientific">Dictyobacter alpinus</name>
    <dbReference type="NCBI Taxonomy" id="2014873"/>
    <lineage>
        <taxon>Bacteria</taxon>
        <taxon>Bacillati</taxon>
        <taxon>Chloroflexota</taxon>
        <taxon>Ktedonobacteria</taxon>
        <taxon>Ktedonobacterales</taxon>
        <taxon>Dictyobacteraceae</taxon>
        <taxon>Dictyobacter</taxon>
    </lineage>
</organism>
<evidence type="ECO:0000313" key="3">
    <source>
        <dbReference type="EMBL" id="GCE27775.1"/>
    </source>
</evidence>
<sequence>MQWMGWLAHFGTLATPALLKGMTMPNIHRQEKLGELMTADLSELIRTKIKDPRVGFASITRVEVSGDLRHARVFVSVMGTPEEQAETMKGLKNASGYLRHELATRLTLRYMPDLSFKLDTSIEEGARILGLISRVEQEDRERAASLQEEAASLQKEVE</sequence>
<proteinExistence type="inferred from homology"/>
<dbReference type="AlphaFoldDB" id="A0A402B8V2"/>
<keyword evidence="4" id="KW-1185">Reference proteome</keyword>
<keyword evidence="1 2" id="KW-0690">Ribosome biogenesis</keyword>
<comment type="similarity">
    <text evidence="2">Belongs to the RbfA family.</text>
</comment>
<evidence type="ECO:0000256" key="1">
    <source>
        <dbReference type="ARBA" id="ARBA00022517"/>
    </source>
</evidence>
<comment type="caution">
    <text evidence="3">The sequence shown here is derived from an EMBL/GenBank/DDBJ whole genome shotgun (WGS) entry which is preliminary data.</text>
</comment>
<dbReference type="HAMAP" id="MF_00003">
    <property type="entry name" value="RbfA"/>
    <property type="match status" value="1"/>
</dbReference>
<dbReference type="GO" id="GO:0030490">
    <property type="term" value="P:maturation of SSU-rRNA"/>
    <property type="evidence" value="ECO:0007669"/>
    <property type="project" value="UniProtKB-UniRule"/>
</dbReference>
<dbReference type="Proteomes" id="UP000287171">
    <property type="component" value="Unassembled WGS sequence"/>
</dbReference>
<dbReference type="GO" id="GO:0005829">
    <property type="term" value="C:cytosol"/>
    <property type="evidence" value="ECO:0007669"/>
    <property type="project" value="TreeGrafter"/>
</dbReference>
<dbReference type="Pfam" id="PF02033">
    <property type="entry name" value="RBFA"/>
    <property type="match status" value="1"/>
</dbReference>
<evidence type="ECO:0000256" key="2">
    <source>
        <dbReference type="HAMAP-Rule" id="MF_00003"/>
    </source>
</evidence>
<accession>A0A402B8V2</accession>
<dbReference type="NCBIfam" id="TIGR00082">
    <property type="entry name" value="rbfA"/>
    <property type="match status" value="1"/>
</dbReference>
<dbReference type="EMBL" id="BIFT01000001">
    <property type="protein sequence ID" value="GCE27775.1"/>
    <property type="molecule type" value="Genomic_DNA"/>
</dbReference>
<dbReference type="InterPro" id="IPR020053">
    <property type="entry name" value="Ribosome-bd_factorA_CS"/>
</dbReference>
<dbReference type="InterPro" id="IPR023799">
    <property type="entry name" value="RbfA_dom_sf"/>
</dbReference>
<name>A0A402B8V2_9CHLR</name>
<dbReference type="GO" id="GO:0043024">
    <property type="term" value="F:ribosomal small subunit binding"/>
    <property type="evidence" value="ECO:0007669"/>
    <property type="project" value="TreeGrafter"/>
</dbReference>
<evidence type="ECO:0000313" key="4">
    <source>
        <dbReference type="Proteomes" id="UP000287171"/>
    </source>
</evidence>
<gene>
    <name evidence="2 3" type="primary">rbfA</name>
    <name evidence="3" type="ORF">KDA_32590</name>
</gene>
<protein>
    <recommendedName>
        <fullName evidence="2">Ribosome-binding factor A</fullName>
    </recommendedName>
</protein>
<dbReference type="Gene3D" id="3.30.300.20">
    <property type="match status" value="1"/>
</dbReference>
<dbReference type="InterPro" id="IPR015946">
    <property type="entry name" value="KH_dom-like_a/b"/>
</dbReference>